<dbReference type="CDD" id="cd00082">
    <property type="entry name" value="HisKA"/>
    <property type="match status" value="1"/>
</dbReference>
<dbReference type="PROSITE" id="PS50109">
    <property type="entry name" value="HIS_KIN"/>
    <property type="match status" value="1"/>
</dbReference>
<dbReference type="InterPro" id="IPR004358">
    <property type="entry name" value="Sig_transdc_His_kin-like_C"/>
</dbReference>
<dbReference type="InterPro" id="IPR003661">
    <property type="entry name" value="HisK_dim/P_dom"/>
</dbReference>
<dbReference type="PRINTS" id="PR00344">
    <property type="entry name" value="BCTRLSENSOR"/>
</dbReference>
<dbReference type="InterPro" id="IPR003594">
    <property type="entry name" value="HATPase_dom"/>
</dbReference>
<comment type="catalytic activity">
    <reaction evidence="1">
        <text>ATP + protein L-histidine = ADP + protein N-phospho-L-histidine.</text>
        <dbReference type="EC" id="2.7.13.3"/>
    </reaction>
</comment>
<dbReference type="InterPro" id="IPR005467">
    <property type="entry name" value="His_kinase_dom"/>
</dbReference>
<evidence type="ECO:0000256" key="8">
    <source>
        <dbReference type="ARBA" id="ARBA00022777"/>
    </source>
</evidence>
<comment type="caution">
    <text evidence="14">The sequence shown here is derived from an EMBL/GenBank/DDBJ whole genome shotgun (WGS) entry which is preliminary data.</text>
</comment>
<dbReference type="SMART" id="SM00387">
    <property type="entry name" value="HATPase_c"/>
    <property type="match status" value="1"/>
</dbReference>
<evidence type="ECO:0000256" key="4">
    <source>
        <dbReference type="ARBA" id="ARBA00022553"/>
    </source>
</evidence>
<dbReference type="EC" id="2.7.13.3" evidence="3"/>
<keyword evidence="5" id="KW-0808">Transferase</keyword>
<dbReference type="Gene3D" id="1.10.287.130">
    <property type="match status" value="1"/>
</dbReference>
<evidence type="ECO:0000256" key="2">
    <source>
        <dbReference type="ARBA" id="ARBA00004370"/>
    </source>
</evidence>
<dbReference type="SUPFAM" id="SSF55874">
    <property type="entry name" value="ATPase domain of HSP90 chaperone/DNA topoisomerase II/histidine kinase"/>
    <property type="match status" value="1"/>
</dbReference>
<keyword evidence="7" id="KW-0547">Nucleotide-binding</keyword>
<dbReference type="GO" id="GO:0005524">
    <property type="term" value="F:ATP binding"/>
    <property type="evidence" value="ECO:0007669"/>
    <property type="project" value="UniProtKB-KW"/>
</dbReference>
<dbReference type="InterPro" id="IPR036890">
    <property type="entry name" value="HATPase_C_sf"/>
</dbReference>
<name>A0A369BCA9_9BACL</name>
<dbReference type="SMART" id="SM00388">
    <property type="entry name" value="HisKA"/>
    <property type="match status" value="1"/>
</dbReference>
<dbReference type="RefSeq" id="WP_342768262.1">
    <property type="nucleotide sequence ID" value="NZ_QPJW01000007.1"/>
</dbReference>
<dbReference type="GO" id="GO:0000155">
    <property type="term" value="F:phosphorelay sensor kinase activity"/>
    <property type="evidence" value="ECO:0007669"/>
    <property type="project" value="InterPro"/>
</dbReference>
<evidence type="ECO:0000259" key="13">
    <source>
        <dbReference type="PROSITE" id="PS50109"/>
    </source>
</evidence>
<dbReference type="GO" id="GO:0016020">
    <property type="term" value="C:membrane"/>
    <property type="evidence" value="ECO:0007669"/>
    <property type="project" value="UniProtKB-SubCell"/>
</dbReference>
<evidence type="ECO:0000256" key="1">
    <source>
        <dbReference type="ARBA" id="ARBA00000085"/>
    </source>
</evidence>
<evidence type="ECO:0000256" key="3">
    <source>
        <dbReference type="ARBA" id="ARBA00012438"/>
    </source>
</evidence>
<keyword evidence="4" id="KW-0597">Phosphoprotein</keyword>
<keyword evidence="11" id="KW-0902">Two-component regulatory system</keyword>
<dbReference type="InterPro" id="IPR050736">
    <property type="entry name" value="Sensor_HK_Regulatory"/>
</dbReference>
<sequence>MMEPVLIGIILILSGLLYRQHYANRKRSHQLRRVHDKLSRILADDTGEKLLLFTEDPELRLILIDINRVLEYNQRILAERTGTEQSIRRMLSNISHDLKTPLTVVLGYIETIRLDPDMIAEERAELLVKVHRKAYEVIEMIGQFFDLAKLESGDQPMPLTRVHLNEVCRRNMLAFYDVLTGKGIKVELKIPDEPLYAYANENALDRILNNLISNAIRYGSEGNVIGLTLRQEREQVCVDIWDQGKGIGEIHQNKVFERMYTLEDSRNKSYQGSGLGLTITRRLAQNMGGDITLYSRPYEKTIFTVQLKPFRY</sequence>
<dbReference type="AlphaFoldDB" id="A0A369BCA9"/>
<keyword evidence="10" id="KW-1133">Transmembrane helix</keyword>
<organism evidence="14 15">
    <name type="scientific">Fontibacillus phaseoli</name>
    <dbReference type="NCBI Taxonomy" id="1416533"/>
    <lineage>
        <taxon>Bacteria</taxon>
        <taxon>Bacillati</taxon>
        <taxon>Bacillota</taxon>
        <taxon>Bacilli</taxon>
        <taxon>Bacillales</taxon>
        <taxon>Paenibacillaceae</taxon>
        <taxon>Fontibacillus</taxon>
    </lineage>
</organism>
<dbReference type="PANTHER" id="PTHR43711">
    <property type="entry name" value="TWO-COMPONENT HISTIDINE KINASE"/>
    <property type="match status" value="1"/>
</dbReference>
<comment type="subcellular location">
    <subcellularLocation>
        <location evidence="2">Membrane</location>
    </subcellularLocation>
</comment>
<dbReference type="EMBL" id="QPJW01000007">
    <property type="protein sequence ID" value="RCX18238.1"/>
    <property type="molecule type" value="Genomic_DNA"/>
</dbReference>
<protein>
    <recommendedName>
        <fullName evidence="3">histidine kinase</fullName>
        <ecNumber evidence="3">2.7.13.3</ecNumber>
    </recommendedName>
</protein>
<keyword evidence="12" id="KW-0472">Membrane</keyword>
<dbReference type="FunFam" id="3.30.565.10:FF:000013">
    <property type="entry name" value="Two-component sensor histidine kinase"/>
    <property type="match status" value="1"/>
</dbReference>
<reference evidence="14 15" key="1">
    <citation type="submission" date="2018-07" db="EMBL/GenBank/DDBJ databases">
        <title>Genomic Encyclopedia of Type Strains, Phase III (KMG-III): the genomes of soil and plant-associated and newly described type strains.</title>
        <authorList>
            <person name="Whitman W."/>
        </authorList>
    </citation>
    <scope>NUCLEOTIDE SEQUENCE [LARGE SCALE GENOMIC DNA]</scope>
    <source>
        <strain evidence="14 15">CECT 8333</strain>
    </source>
</reference>
<dbReference type="SUPFAM" id="SSF47384">
    <property type="entry name" value="Homodimeric domain of signal transducing histidine kinase"/>
    <property type="match status" value="1"/>
</dbReference>
<dbReference type="Pfam" id="PF02518">
    <property type="entry name" value="HATPase_c"/>
    <property type="match status" value="1"/>
</dbReference>
<dbReference type="Gene3D" id="3.30.565.10">
    <property type="entry name" value="Histidine kinase-like ATPase, C-terminal domain"/>
    <property type="match status" value="1"/>
</dbReference>
<keyword evidence="15" id="KW-1185">Reference proteome</keyword>
<keyword evidence="6" id="KW-0812">Transmembrane</keyword>
<proteinExistence type="predicted"/>
<dbReference type="Pfam" id="PF00512">
    <property type="entry name" value="HisKA"/>
    <property type="match status" value="1"/>
</dbReference>
<feature type="domain" description="Histidine kinase" evidence="13">
    <location>
        <begin position="93"/>
        <end position="311"/>
    </location>
</feature>
<evidence type="ECO:0000256" key="9">
    <source>
        <dbReference type="ARBA" id="ARBA00022840"/>
    </source>
</evidence>
<dbReference type="Proteomes" id="UP000253090">
    <property type="component" value="Unassembled WGS sequence"/>
</dbReference>
<evidence type="ECO:0000256" key="10">
    <source>
        <dbReference type="ARBA" id="ARBA00022989"/>
    </source>
</evidence>
<evidence type="ECO:0000256" key="12">
    <source>
        <dbReference type="ARBA" id="ARBA00023136"/>
    </source>
</evidence>
<dbReference type="PANTHER" id="PTHR43711:SF1">
    <property type="entry name" value="HISTIDINE KINASE 1"/>
    <property type="match status" value="1"/>
</dbReference>
<gene>
    <name evidence="14" type="ORF">DFP94_107193</name>
</gene>
<dbReference type="InterPro" id="IPR036097">
    <property type="entry name" value="HisK_dim/P_sf"/>
</dbReference>
<evidence type="ECO:0000313" key="15">
    <source>
        <dbReference type="Proteomes" id="UP000253090"/>
    </source>
</evidence>
<keyword evidence="9" id="KW-0067">ATP-binding</keyword>
<evidence type="ECO:0000313" key="14">
    <source>
        <dbReference type="EMBL" id="RCX18238.1"/>
    </source>
</evidence>
<evidence type="ECO:0000256" key="6">
    <source>
        <dbReference type="ARBA" id="ARBA00022692"/>
    </source>
</evidence>
<evidence type="ECO:0000256" key="7">
    <source>
        <dbReference type="ARBA" id="ARBA00022741"/>
    </source>
</evidence>
<accession>A0A369BCA9</accession>
<evidence type="ECO:0000256" key="11">
    <source>
        <dbReference type="ARBA" id="ARBA00023012"/>
    </source>
</evidence>
<evidence type="ECO:0000256" key="5">
    <source>
        <dbReference type="ARBA" id="ARBA00022679"/>
    </source>
</evidence>
<keyword evidence="8 14" id="KW-0418">Kinase</keyword>